<dbReference type="PANTHER" id="PTHR32411:SF43">
    <property type="entry name" value="CYSTEINE-RICH REPEAT SECRETORY PROTEIN 38"/>
    <property type="match status" value="1"/>
</dbReference>
<proteinExistence type="inferred from homology"/>
<keyword evidence="4" id="KW-0677">Repeat</keyword>
<feature type="domain" description="Gnk2-homologous" evidence="8">
    <location>
        <begin position="34"/>
        <end position="138"/>
    </location>
</feature>
<dbReference type="InterPro" id="IPR038408">
    <property type="entry name" value="GNK2_sf"/>
</dbReference>
<feature type="signal peptide" evidence="7">
    <location>
        <begin position="1"/>
        <end position="33"/>
    </location>
</feature>
<evidence type="ECO:0000256" key="5">
    <source>
        <dbReference type="ARBA" id="ARBA00038515"/>
    </source>
</evidence>
<evidence type="ECO:0000313" key="10">
    <source>
        <dbReference type="Proteomes" id="UP001374535"/>
    </source>
</evidence>
<protein>
    <recommendedName>
        <fullName evidence="8">Gnk2-homologous domain-containing protein</fullName>
    </recommendedName>
</protein>
<dbReference type="PROSITE" id="PS51473">
    <property type="entry name" value="GNK2"/>
    <property type="match status" value="2"/>
</dbReference>
<comment type="similarity">
    <text evidence="5">Belongs to the cysteine-rich repeat secretory protein family.</text>
</comment>
<dbReference type="AlphaFoldDB" id="A0AAQ3MV94"/>
<reference evidence="9 10" key="1">
    <citation type="journal article" date="2023" name="Life. Sci Alliance">
        <title>Evolutionary insights into 3D genome organization and epigenetic landscape of Vigna mungo.</title>
        <authorList>
            <person name="Junaid A."/>
            <person name="Singh B."/>
            <person name="Bhatia S."/>
        </authorList>
    </citation>
    <scope>NUCLEOTIDE SEQUENCE [LARGE SCALE GENOMIC DNA]</scope>
    <source>
        <strain evidence="9">Urdbean</strain>
    </source>
</reference>
<dbReference type="Gene3D" id="3.30.200.20">
    <property type="entry name" value="Phosphorylase Kinase, domain 1"/>
    <property type="match status" value="1"/>
</dbReference>
<keyword evidence="3 7" id="KW-0732">Signal</keyword>
<dbReference type="InterPro" id="IPR002902">
    <property type="entry name" value="GNK2"/>
</dbReference>
<dbReference type="SUPFAM" id="SSF56112">
    <property type="entry name" value="Protein kinase-like (PK-like)"/>
    <property type="match status" value="1"/>
</dbReference>
<evidence type="ECO:0000256" key="4">
    <source>
        <dbReference type="ARBA" id="ARBA00022737"/>
    </source>
</evidence>
<evidence type="ECO:0000259" key="8">
    <source>
        <dbReference type="PROSITE" id="PS51473"/>
    </source>
</evidence>
<dbReference type="PANTHER" id="PTHR32411">
    <property type="entry name" value="CYSTEINE-RICH REPEAT SECRETORY PROTEIN 38-RELATED"/>
    <property type="match status" value="1"/>
</dbReference>
<evidence type="ECO:0000256" key="3">
    <source>
        <dbReference type="ARBA" id="ARBA00022729"/>
    </source>
</evidence>
<sequence length="516" mass="56251">MLWRNIFLSNSINHVTFLLFLSLFVIEPFCSSAAPVYNYCPTNASYNSTATFETNLKFLLESLVSNISQSDGSYSSAMGLGTTSVASGYFLCRGDVSLATCNDCITTAVTEITQLCPNKTESIIWYDECTLRFTNTYFDPASIEPGASLWNGENISASDLGSFNRTLFGLLDDLVEETANSNSARKFATGDLEFAGSSAQRRVYALTECEPSLTSSGCEECLQNAISTLPSCCEGKEGARALLAWCNVRYELFQFYNTSATSPPSSGKEAETMEEQSSSSLLLSPGAEENTKTEKACAHPSPSESKILKKPELEAIVKGRTTEIAGNATVRGSCVAEDGGVGGVSNIDGHRQKPNMKQRRCHWSCLLDVRLVGEESSTLESLHFDLATIEVATKKFSHENRIGEGGFGDVYKAWDQWRDRTPLSILDKNIKESCNQSEVIKCIQIGLLCVQEKPHDRPTMTQVVSYLGSPLSELPFPEKPINSNQSGLVQRMVVGGSSSGSTKSINEMSVSIFIPR</sequence>
<evidence type="ECO:0000256" key="1">
    <source>
        <dbReference type="ARBA" id="ARBA00004613"/>
    </source>
</evidence>
<evidence type="ECO:0000256" key="2">
    <source>
        <dbReference type="ARBA" id="ARBA00022525"/>
    </source>
</evidence>
<dbReference type="FunFam" id="3.30.430.20:FF:000002">
    <property type="entry name" value="Cysteine-rich receptor-like protein kinase 10"/>
    <property type="match status" value="1"/>
</dbReference>
<dbReference type="Proteomes" id="UP001374535">
    <property type="component" value="Chromosome 9"/>
</dbReference>
<keyword evidence="10" id="KW-1185">Reference proteome</keyword>
<dbReference type="CDD" id="cd23509">
    <property type="entry name" value="Gnk2-like"/>
    <property type="match status" value="2"/>
</dbReference>
<evidence type="ECO:0000256" key="6">
    <source>
        <dbReference type="SAM" id="MobiDB-lite"/>
    </source>
</evidence>
<accession>A0AAQ3MV94</accession>
<keyword evidence="2" id="KW-0964">Secreted</keyword>
<dbReference type="EMBL" id="CP144692">
    <property type="protein sequence ID" value="WVY97534.1"/>
    <property type="molecule type" value="Genomic_DNA"/>
</dbReference>
<feature type="region of interest" description="Disordered" evidence="6">
    <location>
        <begin position="260"/>
        <end position="304"/>
    </location>
</feature>
<evidence type="ECO:0000256" key="7">
    <source>
        <dbReference type="SAM" id="SignalP"/>
    </source>
</evidence>
<comment type="subcellular location">
    <subcellularLocation>
        <location evidence="1">Secreted</location>
    </subcellularLocation>
</comment>
<dbReference type="Pfam" id="PF01657">
    <property type="entry name" value="Stress-antifung"/>
    <property type="match status" value="2"/>
</dbReference>
<feature type="chain" id="PRO_5042814820" description="Gnk2-homologous domain-containing protein" evidence="7">
    <location>
        <begin position="34"/>
        <end position="516"/>
    </location>
</feature>
<feature type="domain" description="Gnk2-homologous" evidence="8">
    <location>
        <begin position="143"/>
        <end position="255"/>
    </location>
</feature>
<gene>
    <name evidence="9" type="ORF">V8G54_029685</name>
</gene>
<organism evidence="9 10">
    <name type="scientific">Vigna mungo</name>
    <name type="common">Black gram</name>
    <name type="synonym">Phaseolus mungo</name>
    <dbReference type="NCBI Taxonomy" id="3915"/>
    <lineage>
        <taxon>Eukaryota</taxon>
        <taxon>Viridiplantae</taxon>
        <taxon>Streptophyta</taxon>
        <taxon>Embryophyta</taxon>
        <taxon>Tracheophyta</taxon>
        <taxon>Spermatophyta</taxon>
        <taxon>Magnoliopsida</taxon>
        <taxon>eudicotyledons</taxon>
        <taxon>Gunneridae</taxon>
        <taxon>Pentapetalae</taxon>
        <taxon>rosids</taxon>
        <taxon>fabids</taxon>
        <taxon>Fabales</taxon>
        <taxon>Fabaceae</taxon>
        <taxon>Papilionoideae</taxon>
        <taxon>50 kb inversion clade</taxon>
        <taxon>NPAAA clade</taxon>
        <taxon>indigoferoid/millettioid clade</taxon>
        <taxon>Phaseoleae</taxon>
        <taxon>Vigna</taxon>
    </lineage>
</organism>
<evidence type="ECO:0000313" key="9">
    <source>
        <dbReference type="EMBL" id="WVY97534.1"/>
    </source>
</evidence>
<dbReference type="InterPro" id="IPR011009">
    <property type="entry name" value="Kinase-like_dom_sf"/>
</dbReference>
<dbReference type="InterPro" id="IPR050581">
    <property type="entry name" value="CRR_secretory_protein"/>
</dbReference>
<name>A0AAQ3MV94_VIGMU</name>
<dbReference type="Gene3D" id="3.30.430.20">
    <property type="entry name" value="Gnk2 domain, C-X8-C-X2-C motif"/>
    <property type="match status" value="2"/>
</dbReference>
<dbReference type="GO" id="GO:0005576">
    <property type="term" value="C:extracellular region"/>
    <property type="evidence" value="ECO:0007669"/>
    <property type="project" value="UniProtKB-SubCell"/>
</dbReference>